<dbReference type="Gene3D" id="3.40.50.2000">
    <property type="entry name" value="Glycogen Phosphorylase B"/>
    <property type="match status" value="2"/>
</dbReference>
<dbReference type="Proteomes" id="UP000695264">
    <property type="component" value="Unassembled WGS sequence"/>
</dbReference>
<protein>
    <recommendedName>
        <fullName evidence="1">D-inositol 3-phosphate glycosyltransferase</fullName>
    </recommendedName>
</protein>
<evidence type="ECO:0000256" key="4">
    <source>
        <dbReference type="SAM" id="MobiDB-lite"/>
    </source>
</evidence>
<reference evidence="6 7" key="1">
    <citation type="submission" date="2020-03" db="EMBL/GenBank/DDBJ databases">
        <title>WGS of actinomycetes isolated from Thailand.</title>
        <authorList>
            <person name="Thawai C."/>
        </authorList>
    </citation>
    <scope>NUCLEOTIDE SEQUENCE [LARGE SCALE GENOMIC DNA]</scope>
    <source>
        <strain evidence="6 7">PLAI 1-29</strain>
    </source>
</reference>
<sequence>MNPTDTPVKNPHPASVPAAPAAVATPIPPTAPAAATTAVTAPAPPTPSVRVILPGGVDDPAAPSGGNVYDRRICRDLPAAGWRVAEHAVPGTWPRPGTAAREELARVLRETPDGAPVLLDGLVACGVPDIVVPEAARLRLAVLLHLPLGDETGLAPETAAELDAAERDTLRSVDVTVATSHWAAQRLVRHHGLAPWRVHVAAPGADLAPLAPGSERDGGPPHLLCVASVTPRKAQHRLVEALAAVADLPWTCTCVGGLDQDPGYVTRLRELIAEHGLTDRVRLTGPRRGEELEASYAAADLTVLTSQAETYGMAVTEALAHGVPVLATAVGGVREAVGLAPDGSVPGALVPAGDTPVLAAALRRWLSGPDVRERWRAAALQRRTALAGWDTTSRSLADALAQLRPGPRGTA</sequence>
<dbReference type="SUPFAM" id="SSF53756">
    <property type="entry name" value="UDP-Glycosyltransferase/glycogen phosphorylase"/>
    <property type="match status" value="1"/>
</dbReference>
<evidence type="ECO:0000313" key="6">
    <source>
        <dbReference type="EMBL" id="NJP99587.1"/>
    </source>
</evidence>
<evidence type="ECO:0000256" key="2">
    <source>
        <dbReference type="ARBA" id="ARBA00022676"/>
    </source>
</evidence>
<accession>A0ABX1BRB7</accession>
<dbReference type="RefSeq" id="WP_168100199.1">
    <property type="nucleotide sequence ID" value="NZ_JAATEN010000002.1"/>
</dbReference>
<dbReference type="PANTHER" id="PTHR12526">
    <property type="entry name" value="GLYCOSYLTRANSFERASE"/>
    <property type="match status" value="1"/>
</dbReference>
<dbReference type="Pfam" id="PF00534">
    <property type="entry name" value="Glycos_transf_1"/>
    <property type="match status" value="1"/>
</dbReference>
<evidence type="ECO:0000256" key="3">
    <source>
        <dbReference type="ARBA" id="ARBA00022679"/>
    </source>
</evidence>
<proteinExistence type="predicted"/>
<gene>
    <name evidence="6" type="ORF">HCK00_03275</name>
</gene>
<dbReference type="PANTHER" id="PTHR12526:SF510">
    <property type="entry name" value="D-INOSITOL 3-PHOSPHATE GLYCOSYLTRANSFERASE"/>
    <property type="match status" value="1"/>
</dbReference>
<keyword evidence="3" id="KW-0808">Transferase</keyword>
<dbReference type="EMBL" id="JAATEN010000002">
    <property type="protein sequence ID" value="NJP99587.1"/>
    <property type="molecule type" value="Genomic_DNA"/>
</dbReference>
<feature type="domain" description="Glycosyl transferase family 1" evidence="5">
    <location>
        <begin position="215"/>
        <end position="380"/>
    </location>
</feature>
<keyword evidence="7" id="KW-1185">Reference proteome</keyword>
<organism evidence="6 7">
    <name type="scientific">Streptomyces zingiberis</name>
    <dbReference type="NCBI Taxonomy" id="2053010"/>
    <lineage>
        <taxon>Bacteria</taxon>
        <taxon>Bacillati</taxon>
        <taxon>Actinomycetota</taxon>
        <taxon>Actinomycetes</taxon>
        <taxon>Kitasatosporales</taxon>
        <taxon>Streptomycetaceae</taxon>
        <taxon>Streptomyces</taxon>
    </lineage>
</organism>
<comment type="caution">
    <text evidence="6">The sequence shown here is derived from an EMBL/GenBank/DDBJ whole genome shotgun (WGS) entry which is preliminary data.</text>
</comment>
<evidence type="ECO:0000259" key="5">
    <source>
        <dbReference type="Pfam" id="PF00534"/>
    </source>
</evidence>
<name>A0ABX1BRB7_9ACTN</name>
<dbReference type="InterPro" id="IPR001296">
    <property type="entry name" value="Glyco_trans_1"/>
</dbReference>
<evidence type="ECO:0000313" key="7">
    <source>
        <dbReference type="Proteomes" id="UP000695264"/>
    </source>
</evidence>
<feature type="compositionally biased region" description="Low complexity" evidence="4">
    <location>
        <begin position="13"/>
        <end position="23"/>
    </location>
</feature>
<keyword evidence="2" id="KW-0328">Glycosyltransferase</keyword>
<dbReference type="CDD" id="cd03801">
    <property type="entry name" value="GT4_PimA-like"/>
    <property type="match status" value="1"/>
</dbReference>
<evidence type="ECO:0000256" key="1">
    <source>
        <dbReference type="ARBA" id="ARBA00021292"/>
    </source>
</evidence>
<feature type="region of interest" description="Disordered" evidence="4">
    <location>
        <begin position="1"/>
        <end position="23"/>
    </location>
</feature>